<keyword evidence="3" id="KW-1185">Reference proteome</keyword>
<dbReference type="KEGG" id="hir:HETIRDRAFT_439363"/>
<gene>
    <name evidence="2" type="ORF">HETIRDRAFT_439363</name>
</gene>
<feature type="compositionally biased region" description="Basic and acidic residues" evidence="1">
    <location>
        <begin position="114"/>
        <end position="126"/>
    </location>
</feature>
<evidence type="ECO:0008006" key="4">
    <source>
        <dbReference type="Google" id="ProtNLM"/>
    </source>
</evidence>
<sequence>MMEMEIGTGAGSEGSGGTWSSESGFRPIAPMSAPGLVGAAGGLHPRLVAVPQVDGSALYEHNNTSTTSTHRVDNPAGEFVIEPVPLSSGGPSTSMPADDQDEADEPQDEEDHDEGQHQLGDETSLSEREAVVVIDEKIYGKDPLRCLACNNKSFARKYERRRHVVTVHYLKKVPCDWCGIFFYTRRDGVTRHKDENCPARDFEDRHTNPTRWFMAWLSGPSGWR</sequence>
<organism evidence="2 3">
    <name type="scientific">Heterobasidion irregulare (strain TC 32-1)</name>
    <dbReference type="NCBI Taxonomy" id="747525"/>
    <lineage>
        <taxon>Eukaryota</taxon>
        <taxon>Fungi</taxon>
        <taxon>Dikarya</taxon>
        <taxon>Basidiomycota</taxon>
        <taxon>Agaricomycotina</taxon>
        <taxon>Agaricomycetes</taxon>
        <taxon>Russulales</taxon>
        <taxon>Bondarzewiaceae</taxon>
        <taxon>Heterobasidion</taxon>
        <taxon>Heterobasidion annosum species complex</taxon>
    </lineage>
</organism>
<protein>
    <recommendedName>
        <fullName evidence="4">C2H2-type domain-containing protein</fullName>
    </recommendedName>
</protein>
<evidence type="ECO:0000313" key="2">
    <source>
        <dbReference type="EMBL" id="ETW84837.1"/>
    </source>
</evidence>
<dbReference type="RefSeq" id="XP_009544465.1">
    <property type="nucleotide sequence ID" value="XM_009546170.1"/>
</dbReference>
<proteinExistence type="predicted"/>
<dbReference type="GeneID" id="20675132"/>
<feature type="compositionally biased region" description="Gly residues" evidence="1">
    <location>
        <begin position="8"/>
        <end position="17"/>
    </location>
</feature>
<reference evidence="2 3" key="1">
    <citation type="journal article" date="2012" name="New Phytol.">
        <title>Insight into trade-off between wood decay and parasitism from the genome of a fungal forest pathogen.</title>
        <authorList>
            <person name="Olson A."/>
            <person name="Aerts A."/>
            <person name="Asiegbu F."/>
            <person name="Belbahri L."/>
            <person name="Bouzid O."/>
            <person name="Broberg A."/>
            <person name="Canback B."/>
            <person name="Coutinho P.M."/>
            <person name="Cullen D."/>
            <person name="Dalman K."/>
            <person name="Deflorio G."/>
            <person name="van Diepen L.T."/>
            <person name="Dunand C."/>
            <person name="Duplessis S."/>
            <person name="Durling M."/>
            <person name="Gonthier P."/>
            <person name="Grimwood J."/>
            <person name="Fossdal C.G."/>
            <person name="Hansson D."/>
            <person name="Henrissat B."/>
            <person name="Hietala A."/>
            <person name="Himmelstrand K."/>
            <person name="Hoffmeister D."/>
            <person name="Hogberg N."/>
            <person name="James T.Y."/>
            <person name="Karlsson M."/>
            <person name="Kohler A."/>
            <person name="Kues U."/>
            <person name="Lee Y.H."/>
            <person name="Lin Y.C."/>
            <person name="Lind M."/>
            <person name="Lindquist E."/>
            <person name="Lombard V."/>
            <person name="Lucas S."/>
            <person name="Lunden K."/>
            <person name="Morin E."/>
            <person name="Murat C."/>
            <person name="Park J."/>
            <person name="Raffaello T."/>
            <person name="Rouze P."/>
            <person name="Salamov A."/>
            <person name="Schmutz J."/>
            <person name="Solheim H."/>
            <person name="Stahlberg J."/>
            <person name="Velez H."/>
            <person name="de Vries R.P."/>
            <person name="Wiebenga A."/>
            <person name="Woodward S."/>
            <person name="Yakovlev I."/>
            <person name="Garbelotto M."/>
            <person name="Martin F."/>
            <person name="Grigoriev I.V."/>
            <person name="Stenlid J."/>
        </authorList>
    </citation>
    <scope>NUCLEOTIDE SEQUENCE [LARGE SCALE GENOMIC DNA]</scope>
    <source>
        <strain evidence="2 3">TC 32-1</strain>
    </source>
</reference>
<dbReference type="Gene3D" id="3.30.160.60">
    <property type="entry name" value="Classic Zinc Finger"/>
    <property type="match status" value="1"/>
</dbReference>
<feature type="compositionally biased region" description="Acidic residues" evidence="1">
    <location>
        <begin position="98"/>
        <end position="113"/>
    </location>
</feature>
<dbReference type="HOGENOM" id="CLU_074158_0_0_1"/>
<dbReference type="AlphaFoldDB" id="W4KG80"/>
<dbReference type="EMBL" id="KI925456">
    <property type="protein sequence ID" value="ETW84837.1"/>
    <property type="molecule type" value="Genomic_DNA"/>
</dbReference>
<dbReference type="Proteomes" id="UP000030671">
    <property type="component" value="Unassembled WGS sequence"/>
</dbReference>
<feature type="region of interest" description="Disordered" evidence="1">
    <location>
        <begin position="1"/>
        <end position="26"/>
    </location>
</feature>
<name>W4KG80_HETIT</name>
<evidence type="ECO:0000256" key="1">
    <source>
        <dbReference type="SAM" id="MobiDB-lite"/>
    </source>
</evidence>
<dbReference type="InParanoid" id="W4KG80"/>
<accession>W4KG80</accession>
<feature type="region of interest" description="Disordered" evidence="1">
    <location>
        <begin position="59"/>
        <end position="126"/>
    </location>
</feature>
<dbReference type="OrthoDB" id="4748970at2759"/>
<evidence type="ECO:0000313" key="3">
    <source>
        <dbReference type="Proteomes" id="UP000030671"/>
    </source>
</evidence>